<dbReference type="Pfam" id="PF07980">
    <property type="entry name" value="SusD_RagB"/>
    <property type="match status" value="1"/>
</dbReference>
<accession>A0A3E1P0M1</accession>
<dbReference type="EMBL" id="QTJV01000006">
    <property type="protein sequence ID" value="RFM33733.1"/>
    <property type="molecule type" value="Genomic_DNA"/>
</dbReference>
<dbReference type="OrthoDB" id="9792139at2"/>
<dbReference type="RefSeq" id="WP_116854655.1">
    <property type="nucleotide sequence ID" value="NZ_QTJV01000006.1"/>
</dbReference>
<evidence type="ECO:0000256" key="5">
    <source>
        <dbReference type="ARBA" id="ARBA00023237"/>
    </source>
</evidence>
<comment type="similarity">
    <text evidence="2">Belongs to the SusD family.</text>
</comment>
<evidence type="ECO:0000256" key="2">
    <source>
        <dbReference type="ARBA" id="ARBA00006275"/>
    </source>
</evidence>
<keyword evidence="4" id="KW-0472">Membrane</keyword>
<dbReference type="CDD" id="cd08977">
    <property type="entry name" value="SusD"/>
    <property type="match status" value="1"/>
</dbReference>
<evidence type="ECO:0000259" key="6">
    <source>
        <dbReference type="Pfam" id="PF07980"/>
    </source>
</evidence>
<organism evidence="8 9">
    <name type="scientific">Chitinophaga silvisoli</name>
    <dbReference type="NCBI Taxonomy" id="2291814"/>
    <lineage>
        <taxon>Bacteria</taxon>
        <taxon>Pseudomonadati</taxon>
        <taxon>Bacteroidota</taxon>
        <taxon>Chitinophagia</taxon>
        <taxon>Chitinophagales</taxon>
        <taxon>Chitinophagaceae</taxon>
        <taxon>Chitinophaga</taxon>
    </lineage>
</organism>
<evidence type="ECO:0000259" key="7">
    <source>
        <dbReference type="Pfam" id="PF14322"/>
    </source>
</evidence>
<keyword evidence="5" id="KW-0998">Cell outer membrane</keyword>
<comment type="caution">
    <text evidence="8">The sequence shown here is derived from an EMBL/GenBank/DDBJ whole genome shotgun (WGS) entry which is preliminary data.</text>
</comment>
<evidence type="ECO:0000313" key="8">
    <source>
        <dbReference type="EMBL" id="RFM33733.1"/>
    </source>
</evidence>
<dbReference type="Proteomes" id="UP000261174">
    <property type="component" value="Unassembled WGS sequence"/>
</dbReference>
<dbReference type="InterPro" id="IPR011990">
    <property type="entry name" value="TPR-like_helical_dom_sf"/>
</dbReference>
<dbReference type="Gene3D" id="1.25.40.390">
    <property type="match status" value="1"/>
</dbReference>
<evidence type="ECO:0000256" key="4">
    <source>
        <dbReference type="ARBA" id="ARBA00023136"/>
    </source>
</evidence>
<dbReference type="Pfam" id="PF14322">
    <property type="entry name" value="SusD-like_3"/>
    <property type="match status" value="1"/>
</dbReference>
<dbReference type="InterPro" id="IPR012944">
    <property type="entry name" value="SusD_RagB_dom"/>
</dbReference>
<keyword evidence="3" id="KW-0732">Signal</keyword>
<keyword evidence="9" id="KW-1185">Reference proteome</keyword>
<protein>
    <submittedName>
        <fullName evidence="8">RagB/SusD family nutrient uptake outer membrane protein</fullName>
    </submittedName>
</protein>
<sequence length="478" mass="51597">MKKIYLYIGLGALLGFSSCSEKDLLDTVPSTSISDANAFGSATRILGLVNGAYDAVKAASLYGGRYLLYCDVRGEEFINVTANSYTAYESWNNSYNSGSNDINNLWSQAYTAINDANIIIAGLATSTGVISDTLNAQYTAEARYIRALCYFSLVTVYATPYNADQGASKGLPLRLQAETNGDNNDLARSSVAEVYAQILADLDAAEANLPDSYSSDLLNTTRAHKSTAIALKTRVYLTMNNFAKVVEEAAKIVPQTTAPFSTTSYGVKHALQSDITTLFGTTYTTTESIFSMPMTSTDSYSGQSAIGYIYNANSEYYLNPSGILGNAQWGTNDKRRSLLRVASNLYYLKKYAKASPYVDYIPVIRYSEVLLNYAEAAAQTGDLTLAANLLKAVHARSDASYTFADADVATAAALVATIAVERRIELLGEGFRSGDLLRNLQTIPAKGSSSLQANAVEPSASNYIFPAPNNELTTNKLY</sequence>
<gene>
    <name evidence="8" type="ORF">DXN04_17380</name>
</gene>
<proteinExistence type="inferred from homology"/>
<evidence type="ECO:0000313" key="9">
    <source>
        <dbReference type="Proteomes" id="UP000261174"/>
    </source>
</evidence>
<dbReference type="AlphaFoldDB" id="A0A3E1P0M1"/>
<feature type="domain" description="SusD-like N-terminal" evidence="7">
    <location>
        <begin position="68"/>
        <end position="237"/>
    </location>
</feature>
<comment type="subcellular location">
    <subcellularLocation>
        <location evidence="1">Cell outer membrane</location>
    </subcellularLocation>
</comment>
<dbReference type="PROSITE" id="PS51257">
    <property type="entry name" value="PROKAR_LIPOPROTEIN"/>
    <property type="match status" value="1"/>
</dbReference>
<reference evidence="8 9" key="1">
    <citation type="submission" date="2018-08" db="EMBL/GenBank/DDBJ databases">
        <title>Chitinophaga sp. K20C18050901, a novel bacterium isolated from forest soil.</title>
        <authorList>
            <person name="Wang C."/>
        </authorList>
    </citation>
    <scope>NUCLEOTIDE SEQUENCE [LARGE SCALE GENOMIC DNA]</scope>
    <source>
        <strain evidence="8 9">K20C18050901</strain>
    </source>
</reference>
<feature type="domain" description="RagB/SusD" evidence="6">
    <location>
        <begin position="300"/>
        <end position="462"/>
    </location>
</feature>
<dbReference type="GO" id="GO:0009279">
    <property type="term" value="C:cell outer membrane"/>
    <property type="evidence" value="ECO:0007669"/>
    <property type="project" value="UniProtKB-SubCell"/>
</dbReference>
<evidence type="ECO:0000256" key="3">
    <source>
        <dbReference type="ARBA" id="ARBA00022729"/>
    </source>
</evidence>
<dbReference type="InterPro" id="IPR033985">
    <property type="entry name" value="SusD-like_N"/>
</dbReference>
<dbReference type="SUPFAM" id="SSF48452">
    <property type="entry name" value="TPR-like"/>
    <property type="match status" value="1"/>
</dbReference>
<evidence type="ECO:0000256" key="1">
    <source>
        <dbReference type="ARBA" id="ARBA00004442"/>
    </source>
</evidence>
<name>A0A3E1P0M1_9BACT</name>